<evidence type="ECO:0000313" key="2">
    <source>
        <dbReference type="EMBL" id="OUQ77219.1"/>
    </source>
</evidence>
<name>A0A1Y4W489_9LACO</name>
<organism evidence="2 3">
    <name type="scientific">Lactobacillus gallinarum</name>
    <dbReference type="NCBI Taxonomy" id="52242"/>
    <lineage>
        <taxon>Bacteria</taxon>
        <taxon>Bacillati</taxon>
        <taxon>Bacillota</taxon>
        <taxon>Bacilli</taxon>
        <taxon>Lactobacillales</taxon>
        <taxon>Lactobacillaceae</taxon>
        <taxon>Lactobacillus</taxon>
    </lineage>
</organism>
<evidence type="ECO:0000256" key="1">
    <source>
        <dbReference type="SAM" id="MobiDB-lite"/>
    </source>
</evidence>
<sequence length="187" mass="19661">MVNKVLTKPRVRGKTHHKTSIYSKLEKASMLIGTAGLLGGVIGPVIAPAEEVLAVSRSEMQKRAKQGGSGGKAAPLGTSERKPGPSKKSGGKGSGGKGGGPKVHGKLPNKLDMSYPVPWGNGIYHENALGSNAGKLTGVDTDHGYYSKSNTYRDTKLDPYLGKNPKLAEEKGHSKIIILLADDIHGR</sequence>
<accession>A0A1Y4W489</accession>
<gene>
    <name evidence="2" type="ORF">B5E44_03485</name>
</gene>
<dbReference type="AlphaFoldDB" id="A0A1Y4W489"/>
<dbReference type="Proteomes" id="UP000195859">
    <property type="component" value="Unassembled WGS sequence"/>
</dbReference>
<protein>
    <submittedName>
        <fullName evidence="2">Uncharacterized protein</fullName>
    </submittedName>
</protein>
<dbReference type="EMBL" id="NFLZ01000005">
    <property type="protein sequence ID" value="OUQ77219.1"/>
    <property type="molecule type" value="Genomic_DNA"/>
</dbReference>
<proteinExistence type="predicted"/>
<comment type="caution">
    <text evidence="2">The sequence shown here is derived from an EMBL/GenBank/DDBJ whole genome shotgun (WGS) entry which is preliminary data.</text>
</comment>
<evidence type="ECO:0000313" key="3">
    <source>
        <dbReference type="Proteomes" id="UP000195859"/>
    </source>
</evidence>
<feature type="compositionally biased region" description="Gly residues" evidence="1">
    <location>
        <begin position="91"/>
        <end position="102"/>
    </location>
</feature>
<feature type="region of interest" description="Disordered" evidence="1">
    <location>
        <begin position="58"/>
        <end position="110"/>
    </location>
</feature>
<reference evidence="3" key="1">
    <citation type="submission" date="2017-04" db="EMBL/GenBank/DDBJ databases">
        <title>Function of individual gut microbiota members based on whole genome sequencing of pure cultures obtained from chicken caecum.</title>
        <authorList>
            <person name="Medvecky M."/>
            <person name="Cejkova D."/>
            <person name="Polansky O."/>
            <person name="Karasova D."/>
            <person name="Kubasova T."/>
            <person name="Cizek A."/>
            <person name="Rychlik I."/>
        </authorList>
    </citation>
    <scope>NUCLEOTIDE SEQUENCE [LARGE SCALE GENOMIC DNA]</scope>
    <source>
        <strain evidence="3">An101</strain>
    </source>
</reference>
<dbReference type="RefSeq" id="WP_087301034.1">
    <property type="nucleotide sequence ID" value="NZ_NFLZ01000005.1"/>
</dbReference>